<gene>
    <name evidence="1" type="ORF">DILT_LOCUS19655</name>
</gene>
<evidence type="ECO:0000313" key="1">
    <source>
        <dbReference type="EMBL" id="VDN45614.1"/>
    </source>
</evidence>
<keyword evidence="2" id="KW-1185">Reference proteome</keyword>
<evidence type="ECO:0000313" key="2">
    <source>
        <dbReference type="Proteomes" id="UP000281553"/>
    </source>
</evidence>
<dbReference type="Proteomes" id="UP000281553">
    <property type="component" value="Unassembled WGS sequence"/>
</dbReference>
<sequence length="69" mass="7687">MCKDDTEVNLLQWSVREGIKEAQGGLTTQRYPNTITDPTHALHLSGRGWMDLESTIEGEDQKEEGQQGG</sequence>
<accession>A0A3P7NQY2</accession>
<name>A0A3P7NQY2_DIBLA</name>
<protein>
    <submittedName>
        <fullName evidence="1">Uncharacterized protein</fullName>
    </submittedName>
</protein>
<proteinExistence type="predicted"/>
<reference evidence="1 2" key="1">
    <citation type="submission" date="2018-11" db="EMBL/GenBank/DDBJ databases">
        <authorList>
            <consortium name="Pathogen Informatics"/>
        </authorList>
    </citation>
    <scope>NUCLEOTIDE SEQUENCE [LARGE SCALE GENOMIC DNA]</scope>
</reference>
<organism evidence="1 2">
    <name type="scientific">Dibothriocephalus latus</name>
    <name type="common">Fish tapeworm</name>
    <name type="synonym">Diphyllobothrium latum</name>
    <dbReference type="NCBI Taxonomy" id="60516"/>
    <lineage>
        <taxon>Eukaryota</taxon>
        <taxon>Metazoa</taxon>
        <taxon>Spiralia</taxon>
        <taxon>Lophotrochozoa</taxon>
        <taxon>Platyhelminthes</taxon>
        <taxon>Cestoda</taxon>
        <taxon>Eucestoda</taxon>
        <taxon>Diphyllobothriidea</taxon>
        <taxon>Diphyllobothriidae</taxon>
        <taxon>Dibothriocephalus</taxon>
    </lineage>
</organism>
<dbReference type="EMBL" id="UYRU01117814">
    <property type="protein sequence ID" value="VDN45614.1"/>
    <property type="molecule type" value="Genomic_DNA"/>
</dbReference>
<dbReference type="AlphaFoldDB" id="A0A3P7NQY2"/>